<sequence length="100" mass="11920">MAKKSLITREKKRQLLSLKYYETRKNLNNKFKNSLSISEKLRIHALIQKLPRNSNFTRLHNRCNITGRPKGYYKYFGFSRHIIRELAHKGMLPGVKKSSW</sequence>
<evidence type="ECO:0000256" key="3">
    <source>
        <dbReference type="ARBA" id="ARBA00023274"/>
    </source>
</evidence>
<keyword evidence="5" id="KW-0694">RNA-binding</keyword>
<dbReference type="InterPro" id="IPR001209">
    <property type="entry name" value="Ribosomal_uS14"/>
</dbReference>
<comment type="function">
    <text evidence="5">Binds 16S rRNA, required for the assembly of 30S particles.</text>
</comment>
<dbReference type="PANTHER" id="PTHR19836">
    <property type="entry name" value="30S RIBOSOMAL PROTEIN S14"/>
    <property type="match status" value="1"/>
</dbReference>
<dbReference type="Pfam" id="PF00253">
    <property type="entry name" value="Ribosomal_S14"/>
    <property type="match status" value="1"/>
</dbReference>
<evidence type="ECO:0000256" key="1">
    <source>
        <dbReference type="ARBA" id="ARBA00009083"/>
    </source>
</evidence>
<organism evidence="6">
    <name type="scientific">Palmophyllum crassum</name>
    <dbReference type="NCBI Taxonomy" id="1615899"/>
    <lineage>
        <taxon>Eukaryota</taxon>
        <taxon>Viridiplantae</taxon>
        <taxon>Prasinodermophyta</taxon>
        <taxon>Palmophyllophyceae</taxon>
        <taxon>Palmophyllales</taxon>
        <taxon>Palmophyllaceae</taxon>
        <taxon>Palmophyllum</taxon>
    </lineage>
</organism>
<dbReference type="GeneID" id="30862092"/>
<dbReference type="GO" id="GO:0009507">
    <property type="term" value="C:chloroplast"/>
    <property type="evidence" value="ECO:0007669"/>
    <property type="project" value="UniProtKB-SubCell"/>
</dbReference>
<evidence type="ECO:0000256" key="5">
    <source>
        <dbReference type="HAMAP-Rule" id="MF_00537"/>
    </source>
</evidence>
<dbReference type="FunFam" id="1.10.287.1480:FF:000001">
    <property type="entry name" value="30S ribosomal protein S14"/>
    <property type="match status" value="1"/>
</dbReference>
<keyword evidence="5" id="KW-0699">rRNA-binding</keyword>
<name>A0A1L7NY37_9VIRI</name>
<dbReference type="InterPro" id="IPR023036">
    <property type="entry name" value="Ribosomal_uS14_bac/plastid"/>
</dbReference>
<dbReference type="SUPFAM" id="SSF57716">
    <property type="entry name" value="Glucocorticoid receptor-like (DNA-binding domain)"/>
    <property type="match status" value="1"/>
</dbReference>
<dbReference type="Gene3D" id="1.10.287.1480">
    <property type="match status" value="1"/>
</dbReference>
<dbReference type="GO" id="GO:0019843">
    <property type="term" value="F:rRNA binding"/>
    <property type="evidence" value="ECO:0007669"/>
    <property type="project" value="UniProtKB-UniRule"/>
</dbReference>
<dbReference type="PANTHER" id="PTHR19836:SF19">
    <property type="entry name" value="SMALL RIBOSOMAL SUBUNIT PROTEIN US14M"/>
    <property type="match status" value="1"/>
</dbReference>
<dbReference type="GO" id="GO:0006412">
    <property type="term" value="P:translation"/>
    <property type="evidence" value="ECO:0007669"/>
    <property type="project" value="UniProtKB-UniRule"/>
</dbReference>
<evidence type="ECO:0000256" key="4">
    <source>
        <dbReference type="ARBA" id="ARBA00035247"/>
    </source>
</evidence>
<gene>
    <name evidence="5 6" type="primary">rps14</name>
</gene>
<protein>
    <recommendedName>
        <fullName evidence="4 5">Small ribosomal subunit protein uS14c</fullName>
    </recommendedName>
</protein>
<comment type="subcellular location">
    <subcellularLocation>
        <location evidence="5">Plastid</location>
        <location evidence="5">Chloroplast</location>
    </subcellularLocation>
</comment>
<accession>A0A1L7NY37</accession>
<reference evidence="6" key="1">
    <citation type="submission" date="2016-12" db="EMBL/GenBank/DDBJ databases">
        <title>Plant chloroplast DNA.</title>
        <authorList>
            <person name="Ihara K."/>
            <person name="Takabayashi A."/>
        </authorList>
    </citation>
    <scope>NUCLEOTIDE SEQUENCE</scope>
</reference>
<comment type="similarity">
    <text evidence="1 5">Belongs to the universal ribosomal protein uS14 family.</text>
</comment>
<dbReference type="GO" id="GO:0003735">
    <property type="term" value="F:structural constituent of ribosome"/>
    <property type="evidence" value="ECO:0007669"/>
    <property type="project" value="InterPro"/>
</dbReference>
<dbReference type="EMBL" id="AP017927">
    <property type="protein sequence ID" value="BAW34825.1"/>
    <property type="molecule type" value="Genomic_DNA"/>
</dbReference>
<dbReference type="GO" id="GO:0015935">
    <property type="term" value="C:small ribosomal subunit"/>
    <property type="evidence" value="ECO:0007669"/>
    <property type="project" value="TreeGrafter"/>
</dbReference>
<dbReference type="HAMAP" id="MF_00537">
    <property type="entry name" value="Ribosomal_uS14_1"/>
    <property type="match status" value="1"/>
</dbReference>
<dbReference type="PROSITE" id="PS00527">
    <property type="entry name" value="RIBOSOMAL_S14"/>
    <property type="match status" value="1"/>
</dbReference>
<geneLocation type="chloroplast" evidence="6"/>
<evidence type="ECO:0000313" key="6">
    <source>
        <dbReference type="EMBL" id="BAW34825.1"/>
    </source>
</evidence>
<dbReference type="AlphaFoldDB" id="A0A1L7NY37"/>
<keyword evidence="3 5" id="KW-0687">Ribonucleoprotein</keyword>
<evidence type="ECO:0000256" key="2">
    <source>
        <dbReference type="ARBA" id="ARBA00022980"/>
    </source>
</evidence>
<dbReference type="NCBIfam" id="NF006477">
    <property type="entry name" value="PRK08881.1"/>
    <property type="match status" value="1"/>
</dbReference>
<keyword evidence="2 5" id="KW-0689">Ribosomal protein</keyword>
<keyword evidence="6" id="KW-0150">Chloroplast</keyword>
<proteinExistence type="inferred from homology"/>
<dbReference type="RefSeq" id="YP_009340878.1">
    <property type="nucleotide sequence ID" value="NC_033387.1"/>
</dbReference>
<comment type="subunit">
    <text evidence="5">Part of the 30S ribosomal subunit.</text>
</comment>
<dbReference type="InterPro" id="IPR018271">
    <property type="entry name" value="Ribosomal_uS14_CS"/>
</dbReference>
<keyword evidence="6" id="KW-0934">Plastid</keyword>